<evidence type="ECO:0000313" key="4">
    <source>
        <dbReference type="Proteomes" id="UP000694843"/>
    </source>
</evidence>
<reference evidence="5" key="1">
    <citation type="submission" date="2025-08" db="UniProtKB">
        <authorList>
            <consortium name="RefSeq"/>
        </authorList>
    </citation>
    <scope>IDENTIFICATION</scope>
    <source>
        <tissue evidence="5">Whole organism</tissue>
    </source>
</reference>
<dbReference type="SUPFAM" id="SSF52058">
    <property type="entry name" value="L domain-like"/>
    <property type="match status" value="1"/>
</dbReference>
<dbReference type="GeneID" id="108674552"/>
<sequence>MAINNIREKLDDDQLDLSMMNLKEVPLKDIASVPRATTLDLSNNLLRNLPSNFGSQLTHLVKLDLSSNKLTSLPSTFHLLVNLKHLDLYNNQLKDLPPSLHHLKHLRFLDIKNNPLNPELQKIIGQCLTQKECESAAKKLIAHFTREKNLALSQEMANKAKEAHEQQQQQQQQKVESDALRQRTEKKTVKKDKQPEKKQTKTQVETNSSTRNTGSSGGSFTSKSSNNKNRRQAAGERSSGSSWCSFMGLINLMLMACIATAAGWCLHLHLEGDYSQAGWQAAVPRFQKSFQKLQNLTAEALQPENLKKTGQVMYKSASVSLGYAGDAVQKTAYAAQDYLEVYTGDLTPYTSQVSRVSRQAYEWTTVQCGAVYEWLLKQDWQGMWDATVTFCYAILNKLQEWWTELLKNPTVRSAWNALCEFTVSAIAYIRQLMHSLIGYLYNVGPVWAKIIRDNTMSAVTSVKDSVQSMLK</sequence>
<evidence type="ECO:0000256" key="2">
    <source>
        <dbReference type="ARBA" id="ARBA00022737"/>
    </source>
</evidence>
<keyword evidence="1" id="KW-0433">Leucine-rich repeat</keyword>
<proteinExistence type="predicted"/>
<dbReference type="PROSITE" id="PS51450">
    <property type="entry name" value="LRR"/>
    <property type="match status" value="2"/>
</dbReference>
<dbReference type="KEGG" id="hazt:108674552"/>
<feature type="compositionally biased region" description="Basic and acidic residues" evidence="3">
    <location>
        <begin position="175"/>
        <end position="199"/>
    </location>
</feature>
<dbReference type="InterPro" id="IPR050216">
    <property type="entry name" value="LRR_domain-containing"/>
</dbReference>
<dbReference type="OrthoDB" id="1394818at2759"/>
<dbReference type="Pfam" id="PF13855">
    <property type="entry name" value="LRR_8"/>
    <property type="match status" value="1"/>
</dbReference>
<dbReference type="InterPro" id="IPR032675">
    <property type="entry name" value="LRR_dom_sf"/>
</dbReference>
<protein>
    <submittedName>
        <fullName evidence="5">Leucine-rich repeat-containing protein 59</fullName>
    </submittedName>
</protein>
<keyword evidence="2" id="KW-0677">Repeat</keyword>
<feature type="compositionally biased region" description="Low complexity" evidence="3">
    <location>
        <begin position="201"/>
        <end position="227"/>
    </location>
</feature>
<dbReference type="GO" id="GO:0005737">
    <property type="term" value="C:cytoplasm"/>
    <property type="evidence" value="ECO:0007669"/>
    <property type="project" value="TreeGrafter"/>
</dbReference>
<dbReference type="SMART" id="SM00369">
    <property type="entry name" value="LRR_TYP"/>
    <property type="match status" value="4"/>
</dbReference>
<dbReference type="InterPro" id="IPR003591">
    <property type="entry name" value="Leu-rich_rpt_typical-subtyp"/>
</dbReference>
<accession>A0A8B7NW69</accession>
<dbReference type="RefSeq" id="XP_018018003.1">
    <property type="nucleotide sequence ID" value="XM_018162514.2"/>
</dbReference>
<dbReference type="Gene3D" id="3.80.10.10">
    <property type="entry name" value="Ribonuclease Inhibitor"/>
    <property type="match status" value="1"/>
</dbReference>
<keyword evidence="4" id="KW-1185">Reference proteome</keyword>
<evidence type="ECO:0000313" key="5">
    <source>
        <dbReference type="RefSeq" id="XP_018018003.1"/>
    </source>
</evidence>
<dbReference type="PANTHER" id="PTHR48051">
    <property type="match status" value="1"/>
</dbReference>
<name>A0A8B7NW69_HYAAZ</name>
<dbReference type="InterPro" id="IPR001611">
    <property type="entry name" value="Leu-rich_rpt"/>
</dbReference>
<dbReference type="Proteomes" id="UP000694843">
    <property type="component" value="Unplaced"/>
</dbReference>
<dbReference type="AlphaFoldDB" id="A0A8B7NW69"/>
<dbReference type="SMART" id="SM00364">
    <property type="entry name" value="LRR_BAC"/>
    <property type="match status" value="4"/>
</dbReference>
<evidence type="ECO:0000256" key="3">
    <source>
        <dbReference type="SAM" id="MobiDB-lite"/>
    </source>
</evidence>
<organism evidence="4 5">
    <name type="scientific">Hyalella azteca</name>
    <name type="common">Amphipod</name>
    <dbReference type="NCBI Taxonomy" id="294128"/>
    <lineage>
        <taxon>Eukaryota</taxon>
        <taxon>Metazoa</taxon>
        <taxon>Ecdysozoa</taxon>
        <taxon>Arthropoda</taxon>
        <taxon>Crustacea</taxon>
        <taxon>Multicrustacea</taxon>
        <taxon>Malacostraca</taxon>
        <taxon>Eumalacostraca</taxon>
        <taxon>Peracarida</taxon>
        <taxon>Amphipoda</taxon>
        <taxon>Senticaudata</taxon>
        <taxon>Talitrida</taxon>
        <taxon>Talitroidea</taxon>
        <taxon>Hyalellidae</taxon>
        <taxon>Hyalella</taxon>
    </lineage>
</organism>
<gene>
    <name evidence="5" type="primary">LOC108674552</name>
</gene>
<evidence type="ECO:0000256" key="1">
    <source>
        <dbReference type="ARBA" id="ARBA00022614"/>
    </source>
</evidence>
<dbReference type="PRINTS" id="PR00019">
    <property type="entry name" value="LEURICHRPT"/>
</dbReference>
<dbReference type="PANTHER" id="PTHR48051:SF42">
    <property type="entry name" value="LEUCINE-RICH REPEAT-CONTAINING PROTEIN 18-LIKE"/>
    <property type="match status" value="1"/>
</dbReference>
<feature type="region of interest" description="Disordered" evidence="3">
    <location>
        <begin position="156"/>
        <end position="241"/>
    </location>
</feature>